<comment type="subunit">
    <text evidence="15">Interacts with RSC1A1.</text>
</comment>
<comment type="subcellular location">
    <subcellularLocation>
        <location evidence="2">Cell membrane</location>
        <topology evidence="2">Peripheral membrane protein</topology>
    </subcellularLocation>
    <subcellularLocation>
        <location evidence="3">Cytoplasm</location>
    </subcellularLocation>
    <subcellularLocation>
        <location evidence="1">Mitochondrion</location>
    </subcellularLocation>
</comment>
<dbReference type="InterPro" id="IPR050156">
    <property type="entry name" value="TC-AMP_synthase_SUA5"/>
</dbReference>
<evidence type="ECO:0000256" key="1">
    <source>
        <dbReference type="ARBA" id="ARBA00004173"/>
    </source>
</evidence>
<dbReference type="Proteomes" id="UP000002254">
    <property type="component" value="Chromosome 15"/>
</dbReference>
<evidence type="ECO:0000256" key="9">
    <source>
        <dbReference type="ARBA" id="ARBA00022679"/>
    </source>
</evidence>
<evidence type="ECO:0000313" key="19">
    <source>
        <dbReference type="Proteomes" id="UP000002254"/>
    </source>
</evidence>
<comment type="similarity">
    <text evidence="4">Belongs to the SUA5 family.</text>
</comment>
<organism evidence="18 19">
    <name type="scientific">Canis lupus familiaris</name>
    <name type="common">Dog</name>
    <name type="synonym">Canis familiaris</name>
    <dbReference type="NCBI Taxonomy" id="9615"/>
    <lineage>
        <taxon>Eukaryota</taxon>
        <taxon>Metazoa</taxon>
        <taxon>Chordata</taxon>
        <taxon>Craniata</taxon>
        <taxon>Vertebrata</taxon>
        <taxon>Euteleostomi</taxon>
        <taxon>Mammalia</taxon>
        <taxon>Eutheria</taxon>
        <taxon>Laurasiatheria</taxon>
        <taxon>Carnivora</taxon>
        <taxon>Caniformia</taxon>
        <taxon>Canidae</taxon>
        <taxon>Canis</taxon>
    </lineage>
</organism>
<feature type="region of interest" description="Disordered" evidence="16">
    <location>
        <begin position="1"/>
        <end position="73"/>
    </location>
</feature>
<comment type="function">
    <text evidence="14">Cytoplasmic and mitochondrial threonylcarbamoyl-AMP synthase required for the formation of a threonylcarbamoyl group on adenosine at position 37 (t(6)A37) in tRNAs that read codons beginning with adenine. Catalyzes the conversion of L-threonine, HCO(3)(-)/CO(2) and ATP to give threonylcarbamoyl-AMP (TC-AMP) as the acyladenylate intermediate, with the release of diphosphate. Participates in t(6)A37 formation in cytoplasmic and mitochondrial tRNAs. May regulate the activity of some transporters.</text>
</comment>
<dbReference type="OrthoDB" id="3648309at2759"/>
<feature type="region of interest" description="Disordered" evidence="16">
    <location>
        <begin position="91"/>
        <end position="202"/>
    </location>
</feature>
<comment type="catalytic activity">
    <reaction evidence="13">
        <text>L-threonine + hydrogencarbonate + ATP = L-threonylcarbamoyladenylate + diphosphate + H2O</text>
        <dbReference type="Rhea" id="RHEA:36407"/>
        <dbReference type="ChEBI" id="CHEBI:15377"/>
        <dbReference type="ChEBI" id="CHEBI:17544"/>
        <dbReference type="ChEBI" id="CHEBI:30616"/>
        <dbReference type="ChEBI" id="CHEBI:33019"/>
        <dbReference type="ChEBI" id="CHEBI:57926"/>
        <dbReference type="ChEBI" id="CHEBI:73682"/>
        <dbReference type="EC" id="2.7.7.87"/>
    </reaction>
</comment>
<dbReference type="GO" id="GO:0005886">
    <property type="term" value="C:plasma membrane"/>
    <property type="evidence" value="ECO:0007669"/>
    <property type="project" value="UniProtKB-SubCell"/>
</dbReference>
<dbReference type="EC" id="2.7.7.87" evidence="5"/>
<evidence type="ECO:0000256" key="4">
    <source>
        <dbReference type="ARBA" id="ARBA00007663"/>
    </source>
</evidence>
<evidence type="ECO:0000256" key="15">
    <source>
        <dbReference type="ARBA" id="ARBA00063146"/>
    </source>
</evidence>
<keyword evidence="12" id="KW-0472">Membrane</keyword>
<dbReference type="GO" id="GO:0061710">
    <property type="term" value="F:L-threonylcarbamoyladenylate synthase"/>
    <property type="evidence" value="ECO:0007669"/>
    <property type="project" value="UniProtKB-EC"/>
</dbReference>
<dbReference type="Gene3D" id="3.90.870.10">
    <property type="entry name" value="DHBP synthase"/>
    <property type="match status" value="1"/>
</dbReference>
<feature type="compositionally biased region" description="Basic residues" evidence="16">
    <location>
        <begin position="176"/>
        <end position="193"/>
    </location>
</feature>
<dbReference type="InterPro" id="IPR017945">
    <property type="entry name" value="DHBP_synth_RibB-like_a/b_dom"/>
</dbReference>
<evidence type="ECO:0000256" key="13">
    <source>
        <dbReference type="ARBA" id="ARBA00048366"/>
    </source>
</evidence>
<dbReference type="PROSITE" id="PS51163">
    <property type="entry name" value="YRDC"/>
    <property type="match status" value="1"/>
</dbReference>
<evidence type="ECO:0000256" key="16">
    <source>
        <dbReference type="SAM" id="MobiDB-lite"/>
    </source>
</evidence>
<feature type="compositionally biased region" description="Pro residues" evidence="16">
    <location>
        <begin position="25"/>
        <end position="40"/>
    </location>
</feature>
<dbReference type="GO" id="GO:0005739">
    <property type="term" value="C:mitochondrion"/>
    <property type="evidence" value="ECO:0007669"/>
    <property type="project" value="UniProtKB-SubCell"/>
</dbReference>
<feature type="domain" description="YrdC-like" evidence="17">
    <location>
        <begin position="294"/>
        <end position="484"/>
    </location>
</feature>
<evidence type="ECO:0000256" key="14">
    <source>
        <dbReference type="ARBA" id="ARBA00058524"/>
    </source>
</evidence>
<evidence type="ECO:0000256" key="8">
    <source>
        <dbReference type="ARBA" id="ARBA00022490"/>
    </source>
</evidence>
<dbReference type="NCBIfam" id="TIGR00057">
    <property type="entry name" value="L-threonylcarbamoyladenylate synthase"/>
    <property type="match status" value="1"/>
</dbReference>
<dbReference type="Pfam" id="PF01300">
    <property type="entry name" value="Sua5_yciO_yrdC"/>
    <property type="match status" value="1"/>
</dbReference>
<protein>
    <recommendedName>
        <fullName evidence="6">Threonylcarbamoyl-AMP synthase</fullName>
        <ecNumber evidence="5">2.7.7.87</ecNumber>
    </recommendedName>
</protein>
<name>A0A8P0S8Y7_CANLF</name>
<evidence type="ECO:0000256" key="12">
    <source>
        <dbReference type="ARBA" id="ARBA00023136"/>
    </source>
</evidence>
<evidence type="ECO:0000256" key="7">
    <source>
        <dbReference type="ARBA" id="ARBA00022475"/>
    </source>
</evidence>
<evidence type="ECO:0000259" key="17">
    <source>
        <dbReference type="PROSITE" id="PS51163"/>
    </source>
</evidence>
<evidence type="ECO:0000256" key="10">
    <source>
        <dbReference type="ARBA" id="ARBA00022946"/>
    </source>
</evidence>
<reference evidence="18" key="2">
    <citation type="submission" date="2025-08" db="UniProtKB">
        <authorList>
            <consortium name="Ensembl"/>
        </authorList>
    </citation>
    <scope>IDENTIFICATION</scope>
</reference>
<keyword evidence="11" id="KW-0496">Mitochondrion</keyword>
<sequence length="508" mass="52664">MKGGGGGGGEQRRGQRGGQRGAPFHHPPPGSPAPRGPRLPGPARVGADPAASRLRAPPAQLPQHLLAGGDGVQELPLPLLHGVQQLLRALIPGRRRGRPPAEPQPRLRAVHAGSLPARERATHARSAPRSRSRSARAPSPRPDGPALTPATSLSPRPIPSPPARPDHRPPLGRPPPQRRARAPHSRAPPRPHRSPSSLLGVAVPLSGPARGWGRAAAAGSWLGASLPPGSGPGRMSPARRCGALRAAVAAGAGLSEGPAGSARRGRLLRAPSRLLRLPGGGAVRAASPERAGWTEALRAAVAELRAGAVVAVPTDTLYGLACAASCSAALDAVYRLKGRSHAKPLAVCLGRVADVYRYCRVSVPEGLLRDLLPGPVTLVLERSQELNRDLNPCTPLVGVRIPDHAFIQDLAQVFGEPLALTSANLSSQASSLTVEEFQDLWPQLSLVIDGGPIGDGQSPEYRLGSTVVDLSVPGKFGIIRPGCALESTTAILRQKYGLLPSHGSGSCS</sequence>
<gene>
    <name evidence="18" type="primary">YRDC</name>
</gene>
<keyword evidence="10" id="KW-0809">Transit peptide</keyword>
<keyword evidence="7" id="KW-1003">Cell membrane</keyword>
<evidence type="ECO:0000256" key="2">
    <source>
        <dbReference type="ARBA" id="ARBA00004202"/>
    </source>
</evidence>
<keyword evidence="8" id="KW-0963">Cytoplasm</keyword>
<dbReference type="FunFam" id="3.90.870.10:FF:000007">
    <property type="entry name" value="YrdC N6-threonylcarbamoyltransferase domain containing"/>
    <property type="match status" value="1"/>
</dbReference>
<evidence type="ECO:0000256" key="5">
    <source>
        <dbReference type="ARBA" id="ARBA00012584"/>
    </source>
</evidence>
<evidence type="ECO:0000256" key="11">
    <source>
        <dbReference type="ARBA" id="ARBA00023128"/>
    </source>
</evidence>
<dbReference type="PANTHER" id="PTHR17490">
    <property type="entry name" value="SUA5"/>
    <property type="match status" value="1"/>
</dbReference>
<reference evidence="18 19" key="1">
    <citation type="journal article" date="2005" name="Nature">
        <title>Genome sequence, comparative analysis and haplotype structure of the domestic dog.</title>
        <authorList>
            <consortium name="Broad Sequencing Platform"/>
            <person name="Lindblad-Toh K."/>
            <person name="Wade C.M."/>
            <person name="Mikkelsen T.S."/>
            <person name="Karlsson E.K."/>
            <person name="Jaffe D.B."/>
            <person name="Kamal M."/>
            <person name="Clamp M."/>
            <person name="Chang J.L."/>
            <person name="Kulbokas E.J. III"/>
            <person name="Zody M.C."/>
            <person name="Mauceli E."/>
            <person name="Xie X."/>
            <person name="Breen M."/>
            <person name="Wayne R.K."/>
            <person name="Ostrander E.A."/>
            <person name="Ponting C.P."/>
            <person name="Galibert F."/>
            <person name="Smith D.R."/>
            <person name="DeJong P.J."/>
            <person name="Kirkness E."/>
            <person name="Alvarez P."/>
            <person name="Biagi T."/>
            <person name="Brockman W."/>
            <person name="Butler J."/>
            <person name="Chin C.W."/>
            <person name="Cook A."/>
            <person name="Cuff J."/>
            <person name="Daly M.J."/>
            <person name="DeCaprio D."/>
            <person name="Gnerre S."/>
            <person name="Grabherr M."/>
            <person name="Kellis M."/>
            <person name="Kleber M."/>
            <person name="Bardeleben C."/>
            <person name="Goodstadt L."/>
            <person name="Heger A."/>
            <person name="Hitte C."/>
            <person name="Kim L."/>
            <person name="Koepfli K.P."/>
            <person name="Parker H.G."/>
            <person name="Pollinger J.P."/>
            <person name="Searle S.M."/>
            <person name="Sutter N.B."/>
            <person name="Thomas R."/>
            <person name="Webber C."/>
            <person name="Baldwin J."/>
            <person name="Abebe A."/>
            <person name="Abouelleil A."/>
            <person name="Aftuck L."/>
            <person name="Ait-Zahra M."/>
            <person name="Aldredge T."/>
            <person name="Allen N."/>
            <person name="An P."/>
            <person name="Anderson S."/>
            <person name="Antoine C."/>
            <person name="Arachchi H."/>
            <person name="Aslam A."/>
            <person name="Ayotte L."/>
            <person name="Bachantsang P."/>
            <person name="Barry A."/>
            <person name="Bayul T."/>
            <person name="Benamara M."/>
            <person name="Berlin A."/>
            <person name="Bessette D."/>
            <person name="Blitshteyn B."/>
            <person name="Bloom T."/>
            <person name="Blye J."/>
            <person name="Boguslavskiy L."/>
            <person name="Bonnet C."/>
            <person name="Boukhgalter B."/>
            <person name="Brown A."/>
            <person name="Cahill P."/>
            <person name="Calixte N."/>
            <person name="Camarata J."/>
            <person name="Cheshatsang Y."/>
            <person name="Chu J."/>
            <person name="Citroen M."/>
            <person name="Collymore A."/>
            <person name="Cooke P."/>
            <person name="Dawoe T."/>
            <person name="Daza R."/>
            <person name="Decktor K."/>
            <person name="DeGray S."/>
            <person name="Dhargay N."/>
            <person name="Dooley K."/>
            <person name="Dooley K."/>
            <person name="Dorje P."/>
            <person name="Dorjee K."/>
            <person name="Dorris L."/>
            <person name="Duffey N."/>
            <person name="Dupes A."/>
            <person name="Egbiremolen O."/>
            <person name="Elong R."/>
            <person name="Falk J."/>
            <person name="Farina A."/>
            <person name="Faro S."/>
            <person name="Ferguson D."/>
            <person name="Ferreira P."/>
            <person name="Fisher S."/>
            <person name="FitzGerald M."/>
            <person name="Foley K."/>
            <person name="Foley C."/>
            <person name="Franke A."/>
            <person name="Friedrich D."/>
            <person name="Gage D."/>
            <person name="Garber M."/>
            <person name="Gearin G."/>
            <person name="Giannoukos G."/>
            <person name="Goode T."/>
            <person name="Goyette A."/>
            <person name="Graham J."/>
            <person name="Grandbois E."/>
            <person name="Gyaltsen K."/>
            <person name="Hafez N."/>
            <person name="Hagopian D."/>
            <person name="Hagos B."/>
            <person name="Hall J."/>
            <person name="Healy C."/>
            <person name="Hegarty R."/>
            <person name="Honan T."/>
            <person name="Horn A."/>
            <person name="Houde N."/>
            <person name="Hughes L."/>
            <person name="Hunnicutt L."/>
            <person name="Husby M."/>
            <person name="Jester B."/>
            <person name="Jones C."/>
            <person name="Kamat A."/>
            <person name="Kanga B."/>
            <person name="Kells C."/>
            <person name="Khazanovich D."/>
            <person name="Kieu A.C."/>
            <person name="Kisner P."/>
            <person name="Kumar M."/>
            <person name="Lance K."/>
            <person name="Landers T."/>
            <person name="Lara M."/>
            <person name="Lee W."/>
            <person name="Leger J.P."/>
            <person name="Lennon N."/>
            <person name="Leuper L."/>
            <person name="LeVine S."/>
            <person name="Liu J."/>
            <person name="Liu X."/>
            <person name="Lokyitsang Y."/>
            <person name="Lokyitsang T."/>
            <person name="Lui A."/>
            <person name="Macdonald J."/>
            <person name="Major J."/>
            <person name="Marabella R."/>
            <person name="Maru K."/>
            <person name="Matthews C."/>
            <person name="McDonough S."/>
            <person name="Mehta T."/>
            <person name="Meldrim J."/>
            <person name="Melnikov A."/>
            <person name="Meneus L."/>
            <person name="Mihalev A."/>
            <person name="Mihova T."/>
            <person name="Miller K."/>
            <person name="Mittelman R."/>
            <person name="Mlenga V."/>
            <person name="Mulrain L."/>
            <person name="Munson G."/>
            <person name="Navidi A."/>
            <person name="Naylor J."/>
            <person name="Nguyen T."/>
            <person name="Nguyen N."/>
            <person name="Nguyen C."/>
            <person name="Nguyen T."/>
            <person name="Nicol R."/>
            <person name="Norbu N."/>
            <person name="Norbu C."/>
            <person name="Novod N."/>
            <person name="Nyima T."/>
            <person name="Olandt P."/>
            <person name="O'Neill B."/>
            <person name="O'Neill K."/>
            <person name="Osman S."/>
            <person name="Oyono L."/>
            <person name="Patti C."/>
            <person name="Perrin D."/>
            <person name="Phunkhang P."/>
            <person name="Pierre F."/>
            <person name="Priest M."/>
            <person name="Rachupka A."/>
            <person name="Raghuraman S."/>
            <person name="Rameau R."/>
            <person name="Ray V."/>
            <person name="Raymond C."/>
            <person name="Rege F."/>
            <person name="Rise C."/>
            <person name="Rogers J."/>
            <person name="Rogov P."/>
            <person name="Sahalie J."/>
            <person name="Settipalli S."/>
            <person name="Sharpe T."/>
            <person name="Shea T."/>
            <person name="Sheehan M."/>
            <person name="Sherpa N."/>
            <person name="Shi J."/>
            <person name="Shih D."/>
            <person name="Sloan J."/>
            <person name="Smith C."/>
            <person name="Sparrow T."/>
            <person name="Stalker J."/>
            <person name="Stange-Thomann N."/>
            <person name="Stavropoulos S."/>
            <person name="Stone C."/>
            <person name="Stone S."/>
            <person name="Sykes S."/>
            <person name="Tchuinga P."/>
            <person name="Tenzing P."/>
            <person name="Tesfaye S."/>
            <person name="Thoulutsang D."/>
            <person name="Thoulutsang Y."/>
            <person name="Topham K."/>
            <person name="Topping I."/>
            <person name="Tsamla T."/>
            <person name="Vassiliev H."/>
            <person name="Venkataraman V."/>
            <person name="Vo A."/>
            <person name="Wangchuk T."/>
            <person name="Wangdi T."/>
            <person name="Weiand M."/>
            <person name="Wilkinson J."/>
            <person name="Wilson A."/>
            <person name="Yadav S."/>
            <person name="Yang S."/>
            <person name="Yang X."/>
            <person name="Young G."/>
            <person name="Yu Q."/>
            <person name="Zainoun J."/>
            <person name="Zembek L."/>
            <person name="Zimmer A."/>
            <person name="Lander E.S."/>
        </authorList>
    </citation>
    <scope>NUCLEOTIDE SEQUENCE [LARGE SCALE GENOMIC DNA]</scope>
    <source>
        <strain evidence="18">Boxer</strain>
    </source>
</reference>
<dbReference type="PANTHER" id="PTHR17490:SF10">
    <property type="entry name" value="THREONYLCARBAMOYL-AMP SYNTHASE"/>
    <property type="match status" value="1"/>
</dbReference>
<evidence type="ECO:0000313" key="18">
    <source>
        <dbReference type="Ensembl" id="ENSCAFP00000004832.4"/>
    </source>
</evidence>
<dbReference type="Ensembl" id="ENSCAFT00000005221.5">
    <property type="protein sequence ID" value="ENSCAFP00000004832.4"/>
    <property type="gene ID" value="ENSCAFG00000003253.5"/>
</dbReference>
<accession>A0A8P0S8Y7</accession>
<evidence type="ECO:0000256" key="3">
    <source>
        <dbReference type="ARBA" id="ARBA00004496"/>
    </source>
</evidence>
<evidence type="ECO:0000256" key="6">
    <source>
        <dbReference type="ARBA" id="ARBA00015492"/>
    </source>
</evidence>
<proteinExistence type="inferred from homology"/>
<dbReference type="GO" id="GO:0003725">
    <property type="term" value="F:double-stranded RNA binding"/>
    <property type="evidence" value="ECO:0007669"/>
    <property type="project" value="InterPro"/>
</dbReference>
<dbReference type="InterPro" id="IPR006070">
    <property type="entry name" value="Sua5-like_dom"/>
</dbReference>
<dbReference type="SUPFAM" id="SSF55821">
    <property type="entry name" value="YrdC/RibB"/>
    <property type="match status" value="1"/>
</dbReference>
<dbReference type="AlphaFoldDB" id="A0A8P0S8Y7"/>
<keyword evidence="9" id="KW-0808">Transferase</keyword>